<accession>A0ABC8SZE0</accession>
<feature type="coiled-coil region" evidence="1">
    <location>
        <begin position="299"/>
        <end position="347"/>
    </location>
</feature>
<dbReference type="EMBL" id="CAUOFW020003893">
    <property type="protein sequence ID" value="CAK9162562.1"/>
    <property type="molecule type" value="Genomic_DNA"/>
</dbReference>
<feature type="region of interest" description="Disordered" evidence="2">
    <location>
        <begin position="1"/>
        <end position="24"/>
    </location>
</feature>
<organism evidence="3 4">
    <name type="scientific">Ilex paraguariensis</name>
    <name type="common">yerba mate</name>
    <dbReference type="NCBI Taxonomy" id="185542"/>
    <lineage>
        <taxon>Eukaryota</taxon>
        <taxon>Viridiplantae</taxon>
        <taxon>Streptophyta</taxon>
        <taxon>Embryophyta</taxon>
        <taxon>Tracheophyta</taxon>
        <taxon>Spermatophyta</taxon>
        <taxon>Magnoliopsida</taxon>
        <taxon>eudicotyledons</taxon>
        <taxon>Gunneridae</taxon>
        <taxon>Pentapetalae</taxon>
        <taxon>asterids</taxon>
        <taxon>campanulids</taxon>
        <taxon>Aquifoliales</taxon>
        <taxon>Aquifoliaceae</taxon>
        <taxon>Ilex</taxon>
    </lineage>
</organism>
<evidence type="ECO:0000256" key="1">
    <source>
        <dbReference type="SAM" id="Coils"/>
    </source>
</evidence>
<protein>
    <submittedName>
        <fullName evidence="3">Uncharacterized protein</fullName>
    </submittedName>
</protein>
<name>A0ABC8SZE0_9AQUA</name>
<reference evidence="3 4" key="1">
    <citation type="submission" date="2024-02" db="EMBL/GenBank/DDBJ databases">
        <authorList>
            <person name="Vignale AGUSTIN F."/>
            <person name="Sosa J E."/>
            <person name="Modenutti C."/>
        </authorList>
    </citation>
    <scope>NUCLEOTIDE SEQUENCE [LARGE SCALE GENOMIC DNA]</scope>
</reference>
<dbReference type="AlphaFoldDB" id="A0ABC8SZE0"/>
<keyword evidence="4" id="KW-1185">Reference proteome</keyword>
<dbReference type="Proteomes" id="UP001642360">
    <property type="component" value="Unassembled WGS sequence"/>
</dbReference>
<evidence type="ECO:0000256" key="2">
    <source>
        <dbReference type="SAM" id="MobiDB-lite"/>
    </source>
</evidence>
<proteinExistence type="predicted"/>
<evidence type="ECO:0000313" key="3">
    <source>
        <dbReference type="EMBL" id="CAK9162562.1"/>
    </source>
</evidence>
<gene>
    <name evidence="3" type="ORF">ILEXP_LOCUS31434</name>
</gene>
<keyword evidence="1" id="KW-0175">Coiled coil</keyword>
<evidence type="ECO:0000313" key="4">
    <source>
        <dbReference type="Proteomes" id="UP001642360"/>
    </source>
</evidence>
<comment type="caution">
    <text evidence="3">The sequence shown here is derived from an EMBL/GenBank/DDBJ whole genome shotgun (WGS) entry which is preliminary data.</text>
</comment>
<sequence length="394" mass="46085">MADGTKNDADFAEQDMIEKNKEENQKITAAIEQFDSDKKSFKKNLNESSSKFDFLFELSSDDGSDLDLENSENAEDYVKENLKKKSLQENQGTIATAEFTDQDRNNKVEDEIPAKNSKLSPIVETLDQKIPQFKRLARGLKELCNDDDSDEEEEEVWRKILGLNVDTELDDLDEKSKDTDQFNNVTQPDYYTNIEGLEEELYELMREFKEDDEKEEQGRLNKLNVEQKVLNRPEDSIECVDFAEIDGLEFDKSKEEFKEKEEDATKGDLDQNQKVELDQNQKMDLDQESEILELIFNQIGELETRIPRLQDERARLKREEDEVDAKFQLLKLELAKLKQRNSDMEMDVFELVKNRIKAIMEQPADHELREKVKSWLESQTEKVEAKMESTETQI</sequence>